<protein>
    <submittedName>
        <fullName evidence="1">Aldose 1-epimerase</fullName>
    </submittedName>
</protein>
<proteinExistence type="predicted"/>
<dbReference type="Pfam" id="PF01263">
    <property type="entry name" value="Aldose_epim"/>
    <property type="match status" value="1"/>
</dbReference>
<dbReference type="SUPFAM" id="SSF74650">
    <property type="entry name" value="Galactose mutarotase-like"/>
    <property type="match status" value="1"/>
</dbReference>
<gene>
    <name evidence="1" type="ORF">ASILVAE211_21440</name>
</gene>
<keyword evidence="2" id="KW-1185">Reference proteome</keyword>
<dbReference type="InterPro" id="IPR008183">
    <property type="entry name" value="Aldose_1/G6P_1-epimerase"/>
</dbReference>
<name>A0A964E1H4_9PROT</name>
<sequence length="303" mass="33485">MAPFAIRLQRGPLTLDVDRRGAVVTGFTWNQPGGLSFPLMRSAENYAGNPLTASCFPLVPFGNRVAGNHFSIADRTYDFTPNQPWDRHYLHGDGWLSEWSVTLATDTQINLALSHKAATGRPYGYDARIIYELTRDGALAVGIEVRNCGTAPLPFGLGLHPYFPLTPQTELRAPAEAFFAEEADFLPGLRSAVPLDLDFVQSRALPRRWINNGFTGWTGDARIAWPDRGLALSIAADTAFRDYFVFMSDKTFEPDFAGDYFCFEPMTHQANGHHLANLGGLMLLAPGDALQSRVLFTPEETLT</sequence>
<dbReference type="InterPro" id="IPR014718">
    <property type="entry name" value="GH-type_carb-bd"/>
</dbReference>
<dbReference type="GO" id="GO:0005975">
    <property type="term" value="P:carbohydrate metabolic process"/>
    <property type="evidence" value="ECO:0007669"/>
    <property type="project" value="InterPro"/>
</dbReference>
<reference evidence="1" key="2">
    <citation type="submission" date="2021-01" db="EMBL/GenBank/DDBJ databases">
        <authorList>
            <person name="Mieszkin S."/>
            <person name="Pouder E."/>
            <person name="Alain K."/>
        </authorList>
    </citation>
    <scope>NUCLEOTIDE SEQUENCE</scope>
    <source>
        <strain evidence="1">HW T2.11</strain>
    </source>
</reference>
<dbReference type="AlphaFoldDB" id="A0A964E1H4"/>
<dbReference type="InterPro" id="IPR011013">
    <property type="entry name" value="Gal_mutarotase_sf_dom"/>
</dbReference>
<reference evidence="1" key="1">
    <citation type="journal article" date="2021" name="Microorganisms">
        <title>Acidisoma silvae sp. nov. and Acidisomacellulosilytica sp. nov., Two Acidophilic Bacteria Isolated from Decaying Wood, Hydrolyzing Cellulose and Producing Poly-3-hydroxybutyrate.</title>
        <authorList>
            <person name="Mieszkin S."/>
            <person name="Pouder E."/>
            <person name="Uroz S."/>
            <person name="Simon-Colin C."/>
            <person name="Alain K."/>
        </authorList>
    </citation>
    <scope>NUCLEOTIDE SEQUENCE</scope>
    <source>
        <strain evidence="1">HW T2.11</strain>
    </source>
</reference>
<dbReference type="CDD" id="cd09021">
    <property type="entry name" value="Aldose_epim_Ec_YphB"/>
    <property type="match status" value="1"/>
</dbReference>
<dbReference type="Proteomes" id="UP000708298">
    <property type="component" value="Unassembled WGS sequence"/>
</dbReference>
<dbReference type="GO" id="GO:0016853">
    <property type="term" value="F:isomerase activity"/>
    <property type="evidence" value="ECO:0007669"/>
    <property type="project" value="InterPro"/>
</dbReference>
<organism evidence="1 2">
    <name type="scientific">Acidisoma silvae</name>
    <dbReference type="NCBI Taxonomy" id="2802396"/>
    <lineage>
        <taxon>Bacteria</taxon>
        <taxon>Pseudomonadati</taxon>
        <taxon>Pseudomonadota</taxon>
        <taxon>Alphaproteobacteria</taxon>
        <taxon>Acetobacterales</taxon>
        <taxon>Acidocellaceae</taxon>
        <taxon>Acidisoma</taxon>
    </lineage>
</organism>
<comment type="caution">
    <text evidence="1">The sequence shown here is derived from an EMBL/GenBank/DDBJ whole genome shotgun (WGS) entry which is preliminary data.</text>
</comment>
<dbReference type="Gene3D" id="2.70.98.10">
    <property type="match status" value="1"/>
</dbReference>
<accession>A0A964E1H4</accession>
<dbReference type="EMBL" id="JAESVB010000017">
    <property type="protein sequence ID" value="MCB8877773.1"/>
    <property type="molecule type" value="Genomic_DNA"/>
</dbReference>
<evidence type="ECO:0000313" key="1">
    <source>
        <dbReference type="EMBL" id="MCB8877773.1"/>
    </source>
</evidence>
<dbReference type="RefSeq" id="WP_227323422.1">
    <property type="nucleotide sequence ID" value="NZ_JAESVB010000017.1"/>
</dbReference>
<dbReference type="GO" id="GO:0030246">
    <property type="term" value="F:carbohydrate binding"/>
    <property type="evidence" value="ECO:0007669"/>
    <property type="project" value="InterPro"/>
</dbReference>
<evidence type="ECO:0000313" key="2">
    <source>
        <dbReference type="Proteomes" id="UP000708298"/>
    </source>
</evidence>